<evidence type="ECO:0000313" key="4">
    <source>
        <dbReference type="Proteomes" id="UP000494115"/>
    </source>
</evidence>
<evidence type="ECO:0000259" key="2">
    <source>
        <dbReference type="PROSITE" id="PS51704"/>
    </source>
</evidence>
<dbReference type="AlphaFoldDB" id="A0A6S7B7C3"/>
<dbReference type="EMBL" id="CADIKM010000004">
    <property type="protein sequence ID" value="CAB3781742.1"/>
    <property type="molecule type" value="Genomic_DNA"/>
</dbReference>
<dbReference type="InterPro" id="IPR017946">
    <property type="entry name" value="PLC-like_Pdiesterase_TIM-brl"/>
</dbReference>
<proteinExistence type="predicted"/>
<protein>
    <recommendedName>
        <fullName evidence="2">GP-PDE domain-containing protein</fullName>
    </recommendedName>
</protein>
<name>A0A6S7B7C3_9BURK</name>
<sequence length="326" mass="34911">MPSGGMDATMDTGSDGVRGDLADGVQSRGSRRRRPTPAGDRRAPGRDADYPENTLRAIDGALHNGADQIWLTVQLSADGVPVLYRPADLSALTPASGPVASKTAAELVRLNAGWNFRKTLPDGSTEFPYRTSPTPIPTLSDALASVPGAMPIILDMKALPAAPQVAAVARVLDEHRAWSRLRLYSTDASYREAWANYPQARQFETRDATRARLLNVALAQRCEAPLQAGVWAGFEWSRDMTVVETFALGEARTPVRANLWTPAAMRCFNAGGSAHVVAFGVNNIDDFHAAACLGVEGVLVDSPKAAREWRAQFAVSFDCAAQGALP</sequence>
<dbReference type="GO" id="GO:0006629">
    <property type="term" value="P:lipid metabolic process"/>
    <property type="evidence" value="ECO:0007669"/>
    <property type="project" value="InterPro"/>
</dbReference>
<dbReference type="SUPFAM" id="SSF51695">
    <property type="entry name" value="PLC-like phosphodiesterases"/>
    <property type="match status" value="1"/>
</dbReference>
<feature type="domain" description="GP-PDE" evidence="2">
    <location>
        <begin position="35"/>
        <end position="310"/>
    </location>
</feature>
<evidence type="ECO:0000256" key="1">
    <source>
        <dbReference type="SAM" id="MobiDB-lite"/>
    </source>
</evidence>
<dbReference type="PROSITE" id="PS51704">
    <property type="entry name" value="GP_PDE"/>
    <property type="match status" value="1"/>
</dbReference>
<feature type="region of interest" description="Disordered" evidence="1">
    <location>
        <begin position="1"/>
        <end position="51"/>
    </location>
</feature>
<dbReference type="Gene3D" id="3.20.20.190">
    <property type="entry name" value="Phosphatidylinositol (PI) phosphodiesterase"/>
    <property type="match status" value="1"/>
</dbReference>
<dbReference type="GO" id="GO:0008081">
    <property type="term" value="F:phosphoric diester hydrolase activity"/>
    <property type="evidence" value="ECO:0007669"/>
    <property type="project" value="InterPro"/>
</dbReference>
<feature type="compositionally biased region" description="Basic and acidic residues" evidence="1">
    <location>
        <begin position="39"/>
        <end position="49"/>
    </location>
</feature>
<dbReference type="Pfam" id="PF03009">
    <property type="entry name" value="GDPD"/>
    <property type="match status" value="1"/>
</dbReference>
<accession>A0A6S7B7C3</accession>
<reference evidence="3 4" key="1">
    <citation type="submission" date="2020-04" db="EMBL/GenBank/DDBJ databases">
        <authorList>
            <person name="De Canck E."/>
        </authorList>
    </citation>
    <scope>NUCLEOTIDE SEQUENCE [LARGE SCALE GENOMIC DNA]</scope>
    <source>
        <strain evidence="3 4">LMG 28138</strain>
    </source>
</reference>
<dbReference type="Proteomes" id="UP000494115">
    <property type="component" value="Unassembled WGS sequence"/>
</dbReference>
<keyword evidence="4" id="KW-1185">Reference proteome</keyword>
<dbReference type="InterPro" id="IPR030395">
    <property type="entry name" value="GP_PDE_dom"/>
</dbReference>
<organism evidence="3 4">
    <name type="scientific">Pararobbsia alpina</name>
    <dbReference type="NCBI Taxonomy" id="621374"/>
    <lineage>
        <taxon>Bacteria</taxon>
        <taxon>Pseudomonadati</taxon>
        <taxon>Pseudomonadota</taxon>
        <taxon>Betaproteobacteria</taxon>
        <taxon>Burkholderiales</taxon>
        <taxon>Burkholderiaceae</taxon>
        <taxon>Pararobbsia</taxon>
    </lineage>
</organism>
<dbReference type="PANTHER" id="PTHR46211">
    <property type="entry name" value="GLYCEROPHOSPHORYL DIESTER PHOSPHODIESTERASE"/>
    <property type="match status" value="1"/>
</dbReference>
<dbReference type="PANTHER" id="PTHR46211:SF10">
    <property type="entry name" value="EXPORTED PROTEIN"/>
    <property type="match status" value="1"/>
</dbReference>
<gene>
    <name evidence="3" type="ORF">LMG28138_01311</name>
</gene>
<evidence type="ECO:0000313" key="3">
    <source>
        <dbReference type="EMBL" id="CAB3781742.1"/>
    </source>
</evidence>